<protein>
    <submittedName>
        <fullName evidence="1">Uncharacterized protein</fullName>
    </submittedName>
</protein>
<dbReference type="Proteomes" id="UP001057402">
    <property type="component" value="Chromosome 4"/>
</dbReference>
<accession>A0ACB9RED7</accession>
<dbReference type="EMBL" id="CM042883">
    <property type="protein sequence ID" value="KAI4376601.1"/>
    <property type="molecule type" value="Genomic_DNA"/>
</dbReference>
<comment type="caution">
    <text evidence="1">The sequence shown here is derived from an EMBL/GenBank/DDBJ whole genome shotgun (WGS) entry which is preliminary data.</text>
</comment>
<evidence type="ECO:0000313" key="1">
    <source>
        <dbReference type="EMBL" id="KAI4376601.1"/>
    </source>
</evidence>
<sequence length="403" mass="44871">MTSAADAIPVEVLRHATSFASEVLSQPDLRSRLLSVFRSRLSPSTSTAYLKPLHLASETLENAITTNNPSIRSSSLRLAEKLLLSHKQNAFSSFLLSLIYSLCNHPENAAACLLDLFCLDPLLARSEVAPEVFEGLFLVHLVPVLEWFNERRSKLLSSTGSSSSPLDDANYDDVSCDVSVVLPYTKVLSKMSGDQASKLKELEDDYENVINENCKVFANYFKDILQQRDGSRSISPPEVVLEKTSGYERTEKMDEGTSSESREIGMKNGRYNPIWVEGEKSIEFNILSGSSKPKSPPSYPQRVSADILRGSKSESSRNTTLRTLLSLLVRFPWDPRQRMRKKTGGCPLFEPIGKQRPERKQGAATESSSGTPDRVMTDYENPPGGGKHTPPKDFRLSHHKQPF</sequence>
<proteinExistence type="predicted"/>
<gene>
    <name evidence="1" type="ORF">MLD38_014344</name>
</gene>
<name>A0ACB9RED7_9MYRT</name>
<organism evidence="1 2">
    <name type="scientific">Melastoma candidum</name>
    <dbReference type="NCBI Taxonomy" id="119954"/>
    <lineage>
        <taxon>Eukaryota</taxon>
        <taxon>Viridiplantae</taxon>
        <taxon>Streptophyta</taxon>
        <taxon>Embryophyta</taxon>
        <taxon>Tracheophyta</taxon>
        <taxon>Spermatophyta</taxon>
        <taxon>Magnoliopsida</taxon>
        <taxon>eudicotyledons</taxon>
        <taxon>Gunneridae</taxon>
        <taxon>Pentapetalae</taxon>
        <taxon>rosids</taxon>
        <taxon>malvids</taxon>
        <taxon>Myrtales</taxon>
        <taxon>Melastomataceae</taxon>
        <taxon>Melastomatoideae</taxon>
        <taxon>Melastomateae</taxon>
        <taxon>Melastoma</taxon>
    </lineage>
</organism>
<keyword evidence="2" id="KW-1185">Reference proteome</keyword>
<evidence type="ECO:0000313" key="2">
    <source>
        <dbReference type="Proteomes" id="UP001057402"/>
    </source>
</evidence>
<reference evidence="2" key="1">
    <citation type="journal article" date="2023" name="Front. Plant Sci.">
        <title>Chromosomal-level genome assembly of Melastoma candidum provides insights into trichome evolution.</title>
        <authorList>
            <person name="Zhong Y."/>
            <person name="Wu W."/>
            <person name="Sun C."/>
            <person name="Zou P."/>
            <person name="Liu Y."/>
            <person name="Dai S."/>
            <person name="Zhou R."/>
        </authorList>
    </citation>
    <scope>NUCLEOTIDE SEQUENCE [LARGE SCALE GENOMIC DNA]</scope>
</reference>